<evidence type="ECO:0000259" key="7">
    <source>
        <dbReference type="Pfam" id="PF16912"/>
    </source>
</evidence>
<sequence>MRALTVEPGRADSARLEKVQEPPPEEGSVLVRTLGIGICGTDIEIVSGAYGAAPEGRSRLILGHESLGRVEAAPADCGIAAGDLVVGIVRRPDPEPCRYCAAGEWDMCANGRYVERGIKGLDGYGSDYFRIAPEFAVPVDPALGMAGVLLEPASIVTKAWEHAERIGQRSAAWRPRTVLVTGAGPIGLLAALLGVQRGLEVHVMDRAEAGPKPQLVKDLGATYHVGALPGPDACRPDMVFECTGAPSLVLDVLRRNGAPGIVCLAGLSSGRHVLSLDVAALDRSMVLENDVVFGAVNANRSHYEKAAAALGAADRSWLDRLISRRVAPEHWADALRKQPHDVKVVLDFTL</sequence>
<evidence type="ECO:0000256" key="1">
    <source>
        <dbReference type="ARBA" id="ARBA00001947"/>
    </source>
</evidence>
<evidence type="ECO:0000256" key="5">
    <source>
        <dbReference type="SAM" id="MobiDB-lite"/>
    </source>
</evidence>
<evidence type="ECO:0000259" key="6">
    <source>
        <dbReference type="Pfam" id="PF08240"/>
    </source>
</evidence>
<dbReference type="CDD" id="cd08230">
    <property type="entry name" value="glucose_DH"/>
    <property type="match status" value="1"/>
</dbReference>
<feature type="domain" description="Alcohol dehydrogenase-like N-terminal" evidence="6">
    <location>
        <begin position="26"/>
        <end position="139"/>
    </location>
</feature>
<dbReference type="PANTHER" id="PTHR43401">
    <property type="entry name" value="L-THREONINE 3-DEHYDROGENASE"/>
    <property type="match status" value="1"/>
</dbReference>
<dbReference type="EMBL" id="JAVDRF010000004">
    <property type="protein sequence ID" value="MDR6536656.1"/>
    <property type="molecule type" value="Genomic_DNA"/>
</dbReference>
<dbReference type="InterPro" id="IPR050129">
    <property type="entry name" value="Zn_alcohol_dh"/>
</dbReference>
<evidence type="ECO:0000256" key="3">
    <source>
        <dbReference type="ARBA" id="ARBA00022833"/>
    </source>
</evidence>
<organism evidence="8 9">
    <name type="scientific">Variovorax soli</name>
    <dbReference type="NCBI Taxonomy" id="376815"/>
    <lineage>
        <taxon>Bacteria</taxon>
        <taxon>Pseudomonadati</taxon>
        <taxon>Pseudomonadota</taxon>
        <taxon>Betaproteobacteria</taxon>
        <taxon>Burkholderiales</taxon>
        <taxon>Comamonadaceae</taxon>
        <taxon>Variovorax</taxon>
    </lineage>
</organism>
<keyword evidence="2" id="KW-0479">Metal-binding</keyword>
<dbReference type="Pfam" id="PF08240">
    <property type="entry name" value="ADH_N"/>
    <property type="match status" value="1"/>
</dbReference>
<dbReference type="PANTHER" id="PTHR43401:SF2">
    <property type="entry name" value="L-THREONINE 3-DEHYDROGENASE"/>
    <property type="match status" value="1"/>
</dbReference>
<dbReference type="SUPFAM" id="SSF51735">
    <property type="entry name" value="NAD(P)-binding Rossmann-fold domains"/>
    <property type="match status" value="1"/>
</dbReference>
<dbReference type="InterPro" id="IPR031640">
    <property type="entry name" value="Glu_dehyd_C"/>
</dbReference>
<dbReference type="InterPro" id="IPR011032">
    <property type="entry name" value="GroES-like_sf"/>
</dbReference>
<feature type="domain" description="Glucose dehydrogenase C-terminal" evidence="7">
    <location>
        <begin position="146"/>
        <end position="348"/>
    </location>
</feature>
<dbReference type="InterPro" id="IPR036291">
    <property type="entry name" value="NAD(P)-bd_dom_sf"/>
</dbReference>
<accession>A0ABU1NFM1</accession>
<name>A0ABU1NFM1_9BURK</name>
<keyword evidence="3" id="KW-0862">Zinc</keyword>
<feature type="region of interest" description="Disordered" evidence="5">
    <location>
        <begin position="1"/>
        <end position="24"/>
    </location>
</feature>
<proteinExistence type="predicted"/>
<keyword evidence="9" id="KW-1185">Reference proteome</keyword>
<evidence type="ECO:0000313" key="9">
    <source>
        <dbReference type="Proteomes" id="UP001184230"/>
    </source>
</evidence>
<evidence type="ECO:0000256" key="2">
    <source>
        <dbReference type="ARBA" id="ARBA00022723"/>
    </source>
</evidence>
<evidence type="ECO:0000313" key="8">
    <source>
        <dbReference type="EMBL" id="MDR6536656.1"/>
    </source>
</evidence>
<dbReference type="Proteomes" id="UP001184230">
    <property type="component" value="Unassembled WGS sequence"/>
</dbReference>
<dbReference type="RefSeq" id="WP_309901855.1">
    <property type="nucleotide sequence ID" value="NZ_JAVDRF010000004.1"/>
</dbReference>
<comment type="caution">
    <text evidence="8">The sequence shown here is derived from an EMBL/GenBank/DDBJ whole genome shotgun (WGS) entry which is preliminary data.</text>
</comment>
<evidence type="ECO:0000256" key="4">
    <source>
        <dbReference type="ARBA" id="ARBA00023002"/>
    </source>
</evidence>
<dbReference type="SUPFAM" id="SSF50129">
    <property type="entry name" value="GroES-like"/>
    <property type="match status" value="1"/>
</dbReference>
<dbReference type="Gene3D" id="3.40.50.720">
    <property type="entry name" value="NAD(P)-binding Rossmann-like Domain"/>
    <property type="match status" value="1"/>
</dbReference>
<protein>
    <submittedName>
        <fullName evidence="8">Threonine dehydrogenase-like Zn-dependent dehydrogenase</fullName>
    </submittedName>
</protein>
<reference evidence="8 9" key="1">
    <citation type="submission" date="2023-07" db="EMBL/GenBank/DDBJ databases">
        <title>Sorghum-associated microbial communities from plants grown in Nebraska, USA.</title>
        <authorList>
            <person name="Schachtman D."/>
        </authorList>
    </citation>
    <scope>NUCLEOTIDE SEQUENCE [LARGE SCALE GENOMIC DNA]</scope>
    <source>
        <strain evidence="8 9">DS1781</strain>
    </source>
</reference>
<gene>
    <name evidence="8" type="ORF">J2739_002429</name>
</gene>
<dbReference type="Gene3D" id="3.90.180.10">
    <property type="entry name" value="Medium-chain alcohol dehydrogenases, catalytic domain"/>
    <property type="match status" value="1"/>
</dbReference>
<dbReference type="Pfam" id="PF16912">
    <property type="entry name" value="Glu_dehyd_C"/>
    <property type="match status" value="1"/>
</dbReference>
<keyword evidence="4" id="KW-0560">Oxidoreductase</keyword>
<comment type="cofactor">
    <cofactor evidence="1">
        <name>Zn(2+)</name>
        <dbReference type="ChEBI" id="CHEBI:29105"/>
    </cofactor>
</comment>
<dbReference type="InterPro" id="IPR013154">
    <property type="entry name" value="ADH-like_N"/>
</dbReference>
<feature type="compositionally biased region" description="Basic and acidic residues" evidence="5">
    <location>
        <begin position="9"/>
        <end position="20"/>
    </location>
</feature>